<dbReference type="AlphaFoldDB" id="A0A8X8AYX6"/>
<organism evidence="2 3">
    <name type="scientific">Brassica carinata</name>
    <name type="common">Ethiopian mustard</name>
    <name type="synonym">Abyssinian cabbage</name>
    <dbReference type="NCBI Taxonomy" id="52824"/>
    <lineage>
        <taxon>Eukaryota</taxon>
        <taxon>Viridiplantae</taxon>
        <taxon>Streptophyta</taxon>
        <taxon>Embryophyta</taxon>
        <taxon>Tracheophyta</taxon>
        <taxon>Spermatophyta</taxon>
        <taxon>Magnoliopsida</taxon>
        <taxon>eudicotyledons</taxon>
        <taxon>Gunneridae</taxon>
        <taxon>Pentapetalae</taxon>
        <taxon>rosids</taxon>
        <taxon>malvids</taxon>
        <taxon>Brassicales</taxon>
        <taxon>Brassicaceae</taxon>
        <taxon>Brassiceae</taxon>
        <taxon>Brassica</taxon>
    </lineage>
</organism>
<name>A0A8X8AYX6_BRACI</name>
<sequence length="73" mass="8231">MAVDPEYLDPSSHDDENEEEPRRRSFVVEHSLVSTNRFGYSAECSGVLVLAKAWKEKSSREFIKVRSGLATEG</sequence>
<feature type="region of interest" description="Disordered" evidence="1">
    <location>
        <begin position="1"/>
        <end position="24"/>
    </location>
</feature>
<reference evidence="2 3" key="1">
    <citation type="submission" date="2020-02" db="EMBL/GenBank/DDBJ databases">
        <authorList>
            <person name="Ma Q."/>
            <person name="Huang Y."/>
            <person name="Song X."/>
            <person name="Pei D."/>
        </authorList>
    </citation>
    <scope>NUCLEOTIDE SEQUENCE [LARGE SCALE GENOMIC DNA]</scope>
    <source>
        <strain evidence="2">Sxm20200214</strain>
        <tissue evidence="2">Leaf</tissue>
    </source>
</reference>
<proteinExistence type="predicted"/>
<evidence type="ECO:0000313" key="2">
    <source>
        <dbReference type="EMBL" id="KAG2314847.1"/>
    </source>
</evidence>
<comment type="caution">
    <text evidence="2">The sequence shown here is derived from an EMBL/GenBank/DDBJ whole genome shotgun (WGS) entry which is preliminary data.</text>
</comment>
<dbReference type="EMBL" id="JAAMPC010000004">
    <property type="protein sequence ID" value="KAG2314847.1"/>
    <property type="molecule type" value="Genomic_DNA"/>
</dbReference>
<gene>
    <name evidence="2" type="ORF">Bca52824_017969</name>
</gene>
<accession>A0A8X8AYX6</accession>
<dbReference type="Proteomes" id="UP000886595">
    <property type="component" value="Unassembled WGS sequence"/>
</dbReference>
<protein>
    <submittedName>
        <fullName evidence="2">Uncharacterized protein</fullName>
    </submittedName>
</protein>
<evidence type="ECO:0000256" key="1">
    <source>
        <dbReference type="SAM" id="MobiDB-lite"/>
    </source>
</evidence>
<keyword evidence="3" id="KW-1185">Reference proteome</keyword>
<evidence type="ECO:0000313" key="3">
    <source>
        <dbReference type="Proteomes" id="UP000886595"/>
    </source>
</evidence>